<dbReference type="PANTHER" id="PTHR43046:SF2">
    <property type="entry name" value="8-OXO-DGTP DIPHOSPHATASE-RELATED"/>
    <property type="match status" value="1"/>
</dbReference>
<dbReference type="AlphaFoldDB" id="A0A0Q1AI45"/>
<gene>
    <name evidence="4" type="primary">rppH_2</name>
    <name evidence="4" type="ORF">Clow_01192</name>
</gene>
<comment type="cofactor">
    <cofactor evidence="1">
        <name>Mg(2+)</name>
        <dbReference type="ChEBI" id="CHEBI:18420"/>
    </cofactor>
</comment>
<evidence type="ECO:0000313" key="5">
    <source>
        <dbReference type="Proteomes" id="UP000050488"/>
    </source>
</evidence>
<dbReference type="STRING" id="1544413.Clow_01192"/>
<dbReference type="CDD" id="cd04690">
    <property type="entry name" value="NUDIX_Hydrolase"/>
    <property type="match status" value="1"/>
</dbReference>
<dbReference type="PATRIC" id="fig|1544413.3.peg.1201"/>
<feature type="domain" description="Nudix hydrolase" evidence="3">
    <location>
        <begin position="14"/>
        <end position="142"/>
    </location>
</feature>
<keyword evidence="2 4" id="KW-0378">Hydrolase</keyword>
<sequence>MKGLMGVEKDKNSAVIRIAAVVMYNEAGEALTVRKRGTEAFMFPGGKLEEGEAPVETERREISEELGLDLQAGDLKPLGELRAPAANEPGHVVECAAFEWAGVLHEAPAVRAEIEQARFYPVGSQARELAPLTRDVVFPLLLGN</sequence>
<dbReference type="PROSITE" id="PS51462">
    <property type="entry name" value="NUDIX"/>
    <property type="match status" value="1"/>
</dbReference>
<keyword evidence="5" id="KW-1185">Reference proteome</keyword>
<dbReference type="SUPFAM" id="SSF55811">
    <property type="entry name" value="Nudix"/>
    <property type="match status" value="1"/>
</dbReference>
<evidence type="ECO:0000313" key="4">
    <source>
        <dbReference type="EMBL" id="KQB86273.1"/>
    </source>
</evidence>
<reference evidence="4 5" key="1">
    <citation type="submission" date="2015-10" db="EMBL/GenBank/DDBJ databases">
        <title>Corynebacteirum lowii and Corynebacterium oculi species nova, derived from human clinical disease and and emended description of Corynebacterium mastiditis.</title>
        <authorList>
            <person name="Bernard K."/>
            <person name="Pacheco A.L."/>
            <person name="Mcdougall C."/>
            <person name="Burtx T."/>
            <person name="Weibe D."/>
            <person name="Tyler S."/>
            <person name="Olson A.B."/>
            <person name="Cnockaert M."/>
            <person name="Eguchi H."/>
            <person name="Kuwahara T."/>
            <person name="Nakayama-Imaohji H."/>
            <person name="Boudewijins M."/>
            <person name="Van Hoecke F."/>
            <person name="Bernier A.-M."/>
            <person name="Vandamme P."/>
        </authorList>
    </citation>
    <scope>NUCLEOTIDE SEQUENCE [LARGE SCALE GENOMIC DNA]</scope>
    <source>
        <strain evidence="4 5">NML 130206</strain>
    </source>
</reference>
<comment type="caution">
    <text evidence="4">The sequence shown here is derived from an EMBL/GenBank/DDBJ whole genome shotgun (WGS) entry which is preliminary data.</text>
</comment>
<proteinExistence type="predicted"/>
<organism evidence="4 5">
    <name type="scientific">Corynebacterium lowii</name>
    <dbReference type="NCBI Taxonomy" id="1544413"/>
    <lineage>
        <taxon>Bacteria</taxon>
        <taxon>Bacillati</taxon>
        <taxon>Actinomycetota</taxon>
        <taxon>Actinomycetes</taxon>
        <taxon>Mycobacteriales</taxon>
        <taxon>Corynebacteriaceae</taxon>
        <taxon>Corynebacterium</taxon>
    </lineage>
</organism>
<dbReference type="GO" id="GO:0016787">
    <property type="term" value="F:hydrolase activity"/>
    <property type="evidence" value="ECO:0007669"/>
    <property type="project" value="UniProtKB-KW"/>
</dbReference>
<protein>
    <submittedName>
        <fullName evidence="4">RNA pyrophosphohydrolase</fullName>
    </submittedName>
</protein>
<evidence type="ECO:0000259" key="3">
    <source>
        <dbReference type="PROSITE" id="PS51462"/>
    </source>
</evidence>
<name>A0A0Q1AI45_9CORY</name>
<dbReference type="PANTHER" id="PTHR43046">
    <property type="entry name" value="GDP-MANNOSE MANNOSYL HYDROLASE"/>
    <property type="match status" value="1"/>
</dbReference>
<evidence type="ECO:0000256" key="2">
    <source>
        <dbReference type="ARBA" id="ARBA00022801"/>
    </source>
</evidence>
<dbReference type="Proteomes" id="UP000050488">
    <property type="component" value="Unassembled WGS sequence"/>
</dbReference>
<accession>A0A0Q1AI45</accession>
<evidence type="ECO:0000256" key="1">
    <source>
        <dbReference type="ARBA" id="ARBA00001946"/>
    </source>
</evidence>
<dbReference type="InterPro" id="IPR015797">
    <property type="entry name" value="NUDIX_hydrolase-like_dom_sf"/>
</dbReference>
<dbReference type="InterPro" id="IPR000086">
    <property type="entry name" value="NUDIX_hydrolase_dom"/>
</dbReference>
<dbReference type="Pfam" id="PF00293">
    <property type="entry name" value="NUDIX"/>
    <property type="match status" value="1"/>
</dbReference>
<dbReference type="EMBL" id="LKEV01000003">
    <property type="protein sequence ID" value="KQB86273.1"/>
    <property type="molecule type" value="Genomic_DNA"/>
</dbReference>
<dbReference type="Gene3D" id="3.90.79.10">
    <property type="entry name" value="Nucleoside Triphosphate Pyrophosphohydrolase"/>
    <property type="match status" value="1"/>
</dbReference>